<reference evidence="2 3" key="1">
    <citation type="submission" date="2018-11" db="EMBL/GenBank/DDBJ databases">
        <title>Genomic Encyclopedia of Type Strains, Phase IV (KMG-IV): sequencing the most valuable type-strain genomes for metagenomic binning, comparative biology and taxonomic classification.</title>
        <authorList>
            <person name="Goeker M."/>
        </authorList>
    </citation>
    <scope>NUCLEOTIDE SEQUENCE [LARGE SCALE GENOMIC DNA]</scope>
    <source>
        <strain evidence="2 3">DSM 26537</strain>
    </source>
</reference>
<sequence length="204" mass="24149">MTKKNNNFDDFRLSFINKKIPILTLDTRWHQLFPGMDKPVDVKVLEDQLNDLMKRQGRLTSEIKDLKALKKQLMAEIVQSMDIDTLSTRHKNEKKLEQNRRLIQEINEKLNDCENELGELPYKIKATNEELMLNSVAICYEEMQENYNEIANLNDWIQQTREALKNKILEKQDLENRNTIIYSNMHDLLGAEIMEILDKKQVNN</sequence>
<name>A0A3N1XVA3_9FIRM</name>
<comment type="caution">
    <text evidence="2">The sequence shown here is derived from an EMBL/GenBank/DDBJ whole genome shotgun (WGS) entry which is preliminary data.</text>
</comment>
<evidence type="ECO:0000313" key="3">
    <source>
        <dbReference type="Proteomes" id="UP000273083"/>
    </source>
</evidence>
<dbReference type="AlphaFoldDB" id="A0A3N1XVA3"/>
<dbReference type="OrthoDB" id="9784941at2"/>
<dbReference type="EMBL" id="RJVG01000002">
    <property type="protein sequence ID" value="ROR30543.1"/>
    <property type="molecule type" value="Genomic_DNA"/>
</dbReference>
<gene>
    <name evidence="2" type="ORF">EDD66_102195</name>
</gene>
<accession>A0A3N1XVA3</accession>
<proteinExistence type="predicted"/>
<dbReference type="Proteomes" id="UP000273083">
    <property type="component" value="Unassembled WGS sequence"/>
</dbReference>
<evidence type="ECO:0000256" key="1">
    <source>
        <dbReference type="SAM" id="Coils"/>
    </source>
</evidence>
<organism evidence="2 3">
    <name type="scientific">Mobilisporobacter senegalensis</name>
    <dbReference type="NCBI Taxonomy" id="1329262"/>
    <lineage>
        <taxon>Bacteria</taxon>
        <taxon>Bacillati</taxon>
        <taxon>Bacillota</taxon>
        <taxon>Clostridia</taxon>
        <taxon>Lachnospirales</taxon>
        <taxon>Lachnospiraceae</taxon>
        <taxon>Mobilisporobacter</taxon>
    </lineage>
</organism>
<evidence type="ECO:0000313" key="2">
    <source>
        <dbReference type="EMBL" id="ROR30543.1"/>
    </source>
</evidence>
<feature type="coiled-coil region" evidence="1">
    <location>
        <begin position="42"/>
        <end position="116"/>
    </location>
</feature>
<keyword evidence="1" id="KW-0175">Coiled coil</keyword>
<protein>
    <submittedName>
        <fullName evidence="2">Uncharacterized protein</fullName>
    </submittedName>
</protein>
<keyword evidence="3" id="KW-1185">Reference proteome</keyword>
<dbReference type="RefSeq" id="WP_123608241.1">
    <property type="nucleotide sequence ID" value="NZ_RJVG01000002.1"/>
</dbReference>